<dbReference type="Proteomes" id="UP001243009">
    <property type="component" value="Unassembled WGS sequence"/>
</dbReference>
<evidence type="ECO:0000256" key="3">
    <source>
        <dbReference type="ARBA" id="ARBA00022723"/>
    </source>
</evidence>
<organism evidence="9 10">
    <name type="scientific">Paracraurococcus lichenis</name>
    <dbReference type="NCBI Taxonomy" id="3064888"/>
    <lineage>
        <taxon>Bacteria</taxon>
        <taxon>Pseudomonadati</taxon>
        <taxon>Pseudomonadota</taxon>
        <taxon>Alphaproteobacteria</taxon>
        <taxon>Acetobacterales</taxon>
        <taxon>Roseomonadaceae</taxon>
        <taxon>Paracraurococcus</taxon>
    </lineage>
</organism>
<evidence type="ECO:0000256" key="4">
    <source>
        <dbReference type="ARBA" id="ARBA00022982"/>
    </source>
</evidence>
<dbReference type="InterPro" id="IPR017900">
    <property type="entry name" value="4Fe4S_Fe_S_CS"/>
</dbReference>
<keyword evidence="1" id="KW-0813">Transport</keyword>
<keyword evidence="10" id="KW-1185">Reference proteome</keyword>
<keyword evidence="7" id="KW-1133">Transmembrane helix</keyword>
<evidence type="ECO:0000256" key="6">
    <source>
        <dbReference type="ARBA" id="ARBA00023014"/>
    </source>
</evidence>
<name>A0ABT9E547_9PROT</name>
<feature type="domain" description="4Fe-4S ferredoxin-type" evidence="8">
    <location>
        <begin position="258"/>
        <end position="287"/>
    </location>
</feature>
<keyword evidence="2" id="KW-0004">4Fe-4S</keyword>
<keyword evidence="7" id="KW-0812">Transmembrane</keyword>
<sequence length="499" mass="55290">MGEVKSPERTRPEAAPASAAPLYASRQKVYPKAVRGRVRLAKWLILALCLGLYYTVPLIRWDRGPDLPNQAVLVDLSHGRLFFFWFEIWPQEVYYLTGLLMLGAIGLFAATSLFGRVWCGFACPQTVWTDLFMLVERRIQGDRNARMKLDLQPWTGEWLRKKALTHAVWLGIAMATGGAWIMYFDDALDLTPRFFTGRASLENYVFFGLFTATTYLLAGWAREQVCTYMCPWPRFQAAMLDENSLVVTYRAWRGEPRGKAKAQGIGDCVDCRACVHVCPTGIDIRDGQQMECIGCGLCIDACDDVMGRLGRPQGLVAFETLVNLAASEAAAKPVAPGPQRQACGMQARKPLRILRPRTLVYAGVLGLVVAVMAGAWLLRETTSLAVIRDRAPIFVRLADGGTRNAYTLKVGDKTRGIETYSLVLDGPAGLQMTVQDAEYDPAGQPVLFTRPDGITQWRVLVAAPRGLRLPESVPVTFRLVDARGHTEVRTASVFLGPKP</sequence>
<evidence type="ECO:0000313" key="9">
    <source>
        <dbReference type="EMBL" id="MDO9711289.1"/>
    </source>
</evidence>
<feature type="transmembrane region" description="Helical" evidence="7">
    <location>
        <begin position="40"/>
        <end position="59"/>
    </location>
</feature>
<dbReference type="InterPro" id="IPR014116">
    <property type="entry name" value="Cyt_c_oxidase_cbb3_FixG"/>
</dbReference>
<feature type="transmembrane region" description="Helical" evidence="7">
    <location>
        <begin position="358"/>
        <end position="378"/>
    </location>
</feature>
<dbReference type="Pfam" id="PF13746">
    <property type="entry name" value="Fer4_18"/>
    <property type="match status" value="1"/>
</dbReference>
<feature type="transmembrane region" description="Helical" evidence="7">
    <location>
        <begin position="93"/>
        <end position="114"/>
    </location>
</feature>
<dbReference type="InterPro" id="IPR017896">
    <property type="entry name" value="4Fe4S_Fe-S-bd"/>
</dbReference>
<feature type="transmembrane region" description="Helical" evidence="7">
    <location>
        <begin position="204"/>
        <end position="221"/>
    </location>
</feature>
<evidence type="ECO:0000256" key="2">
    <source>
        <dbReference type="ARBA" id="ARBA00022485"/>
    </source>
</evidence>
<comment type="caution">
    <text evidence="9">The sequence shown here is derived from an EMBL/GenBank/DDBJ whole genome shotgun (WGS) entry which is preliminary data.</text>
</comment>
<dbReference type="InterPro" id="IPR032879">
    <property type="entry name" value="FixG_C"/>
</dbReference>
<dbReference type="InterPro" id="IPR013783">
    <property type="entry name" value="Ig-like_fold"/>
</dbReference>
<keyword evidence="5" id="KW-0408">Iron</keyword>
<keyword evidence="7" id="KW-0472">Membrane</keyword>
<accession>A0ABT9E547</accession>
<evidence type="ECO:0000313" key="10">
    <source>
        <dbReference type="Proteomes" id="UP001243009"/>
    </source>
</evidence>
<dbReference type="Pfam" id="PF12801">
    <property type="entry name" value="Fer4_5"/>
    <property type="match status" value="1"/>
</dbReference>
<dbReference type="Pfam" id="PF11614">
    <property type="entry name" value="FixG_C"/>
    <property type="match status" value="1"/>
</dbReference>
<dbReference type="PROSITE" id="PS00198">
    <property type="entry name" value="4FE4S_FER_1"/>
    <property type="match status" value="1"/>
</dbReference>
<dbReference type="Gene3D" id="2.60.40.10">
    <property type="entry name" value="Immunoglobulins"/>
    <property type="match status" value="1"/>
</dbReference>
<dbReference type="InterPro" id="IPR051684">
    <property type="entry name" value="Electron_Trans/Redox"/>
</dbReference>
<keyword evidence="3" id="KW-0479">Metal-binding</keyword>
<evidence type="ECO:0000256" key="5">
    <source>
        <dbReference type="ARBA" id="ARBA00023004"/>
    </source>
</evidence>
<dbReference type="EMBL" id="JAUTWS010000026">
    <property type="protein sequence ID" value="MDO9711289.1"/>
    <property type="molecule type" value="Genomic_DNA"/>
</dbReference>
<dbReference type="PANTHER" id="PTHR30176:SF3">
    <property type="entry name" value="FERREDOXIN-TYPE PROTEIN NAPH"/>
    <property type="match status" value="1"/>
</dbReference>
<dbReference type="PANTHER" id="PTHR30176">
    <property type="entry name" value="FERREDOXIN-TYPE PROTEIN NAPH"/>
    <property type="match status" value="1"/>
</dbReference>
<protein>
    <submittedName>
        <fullName evidence="9">Cytochrome c oxidase accessory protein CcoG</fullName>
    </submittedName>
</protein>
<proteinExistence type="predicted"/>
<keyword evidence="4" id="KW-0249">Electron transport</keyword>
<keyword evidence="6" id="KW-0411">Iron-sulfur</keyword>
<feature type="transmembrane region" description="Helical" evidence="7">
    <location>
        <begin position="167"/>
        <end position="184"/>
    </location>
</feature>
<dbReference type="PROSITE" id="PS51379">
    <property type="entry name" value="4FE4S_FER_2"/>
    <property type="match status" value="1"/>
</dbReference>
<evidence type="ECO:0000259" key="8">
    <source>
        <dbReference type="PROSITE" id="PS51379"/>
    </source>
</evidence>
<dbReference type="RefSeq" id="WP_305106145.1">
    <property type="nucleotide sequence ID" value="NZ_JAUTWS010000026.1"/>
</dbReference>
<evidence type="ECO:0000256" key="1">
    <source>
        <dbReference type="ARBA" id="ARBA00022448"/>
    </source>
</evidence>
<reference evidence="9 10" key="1">
    <citation type="submission" date="2023-08" db="EMBL/GenBank/DDBJ databases">
        <title>The draft genome sequence of Paracraurococcus sp. LOR1-02.</title>
        <authorList>
            <person name="Kingkaew E."/>
            <person name="Tanasupawat S."/>
        </authorList>
    </citation>
    <scope>NUCLEOTIDE SEQUENCE [LARGE SCALE GENOMIC DNA]</scope>
    <source>
        <strain evidence="9 10">LOR1-02</strain>
    </source>
</reference>
<dbReference type="SUPFAM" id="SSF54862">
    <property type="entry name" value="4Fe-4S ferredoxins"/>
    <property type="match status" value="1"/>
</dbReference>
<evidence type="ECO:0000256" key="7">
    <source>
        <dbReference type="SAM" id="Phobius"/>
    </source>
</evidence>
<dbReference type="NCBIfam" id="TIGR02745">
    <property type="entry name" value="ccoG_rdxA_fixG"/>
    <property type="match status" value="1"/>
</dbReference>
<gene>
    <name evidence="9" type="primary">ccoG</name>
    <name evidence="9" type="ORF">Q7A36_23260</name>
</gene>